<evidence type="ECO:0000313" key="2">
    <source>
        <dbReference type="EMBL" id="KIK18008.1"/>
    </source>
</evidence>
<keyword evidence="1" id="KW-0472">Membrane</keyword>
<protein>
    <submittedName>
        <fullName evidence="2">Uncharacterized protein</fullName>
    </submittedName>
</protein>
<reference evidence="2 3" key="1">
    <citation type="submission" date="2014-04" db="EMBL/GenBank/DDBJ databases">
        <authorList>
            <consortium name="DOE Joint Genome Institute"/>
            <person name="Kuo A."/>
            <person name="Kohler A."/>
            <person name="Costa M.D."/>
            <person name="Nagy L.G."/>
            <person name="Floudas D."/>
            <person name="Copeland A."/>
            <person name="Barry K.W."/>
            <person name="Cichocki N."/>
            <person name="Veneault-Fourrey C."/>
            <person name="LaButti K."/>
            <person name="Lindquist E.A."/>
            <person name="Lipzen A."/>
            <person name="Lundell T."/>
            <person name="Morin E."/>
            <person name="Murat C."/>
            <person name="Sun H."/>
            <person name="Tunlid A."/>
            <person name="Henrissat B."/>
            <person name="Grigoriev I.V."/>
            <person name="Hibbett D.S."/>
            <person name="Martin F."/>
            <person name="Nordberg H.P."/>
            <person name="Cantor M.N."/>
            <person name="Hua S.X."/>
        </authorList>
    </citation>
    <scope>NUCLEOTIDE SEQUENCE [LARGE SCALE GENOMIC DNA]</scope>
    <source>
        <strain evidence="2 3">441</strain>
    </source>
</reference>
<keyword evidence="1" id="KW-1133">Transmembrane helix</keyword>
<evidence type="ECO:0000313" key="3">
    <source>
        <dbReference type="Proteomes" id="UP000054018"/>
    </source>
</evidence>
<dbReference type="Proteomes" id="UP000054018">
    <property type="component" value="Unassembled WGS sequence"/>
</dbReference>
<keyword evidence="1" id="KW-0812">Transmembrane</keyword>
<keyword evidence="3" id="KW-1185">Reference proteome</keyword>
<feature type="transmembrane region" description="Helical" evidence="1">
    <location>
        <begin position="6"/>
        <end position="30"/>
    </location>
</feature>
<dbReference type="EMBL" id="KN833814">
    <property type="protein sequence ID" value="KIK18008.1"/>
    <property type="molecule type" value="Genomic_DNA"/>
</dbReference>
<evidence type="ECO:0000256" key="1">
    <source>
        <dbReference type="SAM" id="Phobius"/>
    </source>
</evidence>
<reference evidence="3" key="2">
    <citation type="submission" date="2015-01" db="EMBL/GenBank/DDBJ databases">
        <title>Evolutionary Origins and Diversification of the Mycorrhizal Mutualists.</title>
        <authorList>
            <consortium name="DOE Joint Genome Institute"/>
            <consortium name="Mycorrhizal Genomics Consortium"/>
            <person name="Kohler A."/>
            <person name="Kuo A."/>
            <person name="Nagy L.G."/>
            <person name="Floudas D."/>
            <person name="Copeland A."/>
            <person name="Barry K.W."/>
            <person name="Cichocki N."/>
            <person name="Veneault-Fourrey C."/>
            <person name="LaButti K."/>
            <person name="Lindquist E.A."/>
            <person name="Lipzen A."/>
            <person name="Lundell T."/>
            <person name="Morin E."/>
            <person name="Murat C."/>
            <person name="Riley R."/>
            <person name="Ohm R."/>
            <person name="Sun H."/>
            <person name="Tunlid A."/>
            <person name="Henrissat B."/>
            <person name="Grigoriev I.V."/>
            <person name="Hibbett D.S."/>
            <person name="Martin F."/>
        </authorList>
    </citation>
    <scope>NUCLEOTIDE SEQUENCE [LARGE SCALE GENOMIC DNA]</scope>
    <source>
        <strain evidence="3">441</strain>
    </source>
</reference>
<name>A0A0C9ZDK6_9AGAM</name>
<dbReference type="HOGENOM" id="CLU_2688731_0_0_1"/>
<organism evidence="2 3">
    <name type="scientific">Pisolithus microcarpus 441</name>
    <dbReference type="NCBI Taxonomy" id="765257"/>
    <lineage>
        <taxon>Eukaryota</taxon>
        <taxon>Fungi</taxon>
        <taxon>Dikarya</taxon>
        <taxon>Basidiomycota</taxon>
        <taxon>Agaricomycotina</taxon>
        <taxon>Agaricomycetes</taxon>
        <taxon>Agaricomycetidae</taxon>
        <taxon>Boletales</taxon>
        <taxon>Sclerodermatineae</taxon>
        <taxon>Pisolithaceae</taxon>
        <taxon>Pisolithus</taxon>
    </lineage>
</organism>
<sequence>MVRNLEAAHLVFFCNDLISAGTIQAIWIVAPRTRDRSKRAVEWKDYAQRGIIELNTDHAFTACPSVQNSPPPAG</sequence>
<proteinExistence type="predicted"/>
<accession>A0A0C9ZDK6</accession>
<dbReference type="AlphaFoldDB" id="A0A0C9ZDK6"/>
<gene>
    <name evidence="2" type="ORF">PISMIDRAFT_684571</name>
</gene>